<evidence type="ECO:0000313" key="2">
    <source>
        <dbReference type="Proteomes" id="UP001145742"/>
    </source>
</evidence>
<dbReference type="PANTHER" id="PTHR33332">
    <property type="entry name" value="REVERSE TRANSCRIPTASE DOMAIN-CONTAINING PROTEIN"/>
    <property type="match status" value="1"/>
</dbReference>
<dbReference type="EMBL" id="WHWB01034029">
    <property type="protein sequence ID" value="KAJ7414829.1"/>
    <property type="molecule type" value="Genomic_DNA"/>
</dbReference>
<protein>
    <submittedName>
        <fullName evidence="1">Rna-directed dna polymerase from mobile element jockey-like</fullName>
    </submittedName>
</protein>
<proteinExistence type="predicted"/>
<accession>A0ABQ9D4I8</accession>
<evidence type="ECO:0000313" key="1">
    <source>
        <dbReference type="EMBL" id="KAJ7414829.1"/>
    </source>
</evidence>
<comment type="caution">
    <text evidence="1">The sequence shown here is derived from an EMBL/GenBank/DDBJ whole genome shotgun (WGS) entry which is preliminary data.</text>
</comment>
<sequence length="162" mass="18382">MTKQLPLSSRLRDEEIKSSPTEKVLEVLVDERLDMTWQCALAAQKANCNTDCGIQCTLSTFVTISNLCSAVDTLEGRDAIQRDPDSNPKYKYRLGRESIDSSSEEKALEMLADKKLDMTQQYALAAQKAKHILHCITRRMASRSREAILPLYSPLMELHLEY</sequence>
<dbReference type="Proteomes" id="UP001145742">
    <property type="component" value="Unassembled WGS sequence"/>
</dbReference>
<keyword evidence="2" id="KW-1185">Reference proteome</keyword>
<organism evidence="1 2">
    <name type="scientific">Willisornis vidua</name>
    <name type="common">Xingu scale-backed antbird</name>
    <dbReference type="NCBI Taxonomy" id="1566151"/>
    <lineage>
        <taxon>Eukaryota</taxon>
        <taxon>Metazoa</taxon>
        <taxon>Chordata</taxon>
        <taxon>Craniata</taxon>
        <taxon>Vertebrata</taxon>
        <taxon>Euteleostomi</taxon>
        <taxon>Archelosauria</taxon>
        <taxon>Archosauria</taxon>
        <taxon>Dinosauria</taxon>
        <taxon>Saurischia</taxon>
        <taxon>Theropoda</taxon>
        <taxon>Coelurosauria</taxon>
        <taxon>Aves</taxon>
        <taxon>Neognathae</taxon>
        <taxon>Neoaves</taxon>
        <taxon>Telluraves</taxon>
        <taxon>Australaves</taxon>
        <taxon>Passeriformes</taxon>
        <taxon>Thamnophilidae</taxon>
        <taxon>Willisornis</taxon>
    </lineage>
</organism>
<gene>
    <name evidence="1" type="ORF">WISP_81177</name>
</gene>
<reference evidence="1" key="1">
    <citation type="submission" date="2019-10" db="EMBL/GenBank/DDBJ databases">
        <authorList>
            <person name="Soares A.E.R."/>
            <person name="Aleixo A."/>
            <person name="Schneider P."/>
            <person name="Miyaki C.Y."/>
            <person name="Schneider M.P."/>
            <person name="Mello C."/>
            <person name="Vasconcelos A.T.R."/>
        </authorList>
    </citation>
    <scope>NUCLEOTIDE SEQUENCE</scope>
    <source>
        <tissue evidence="1">Muscle</tissue>
    </source>
</reference>
<name>A0ABQ9D4I8_9PASS</name>